<dbReference type="InterPro" id="IPR012349">
    <property type="entry name" value="Split_barrel_FMN-bd"/>
</dbReference>
<dbReference type="RefSeq" id="WP_105740669.1">
    <property type="nucleotide sequence ID" value="NZ_PVBR01000002.1"/>
</dbReference>
<evidence type="ECO:0000259" key="2">
    <source>
        <dbReference type="Pfam" id="PF13883"/>
    </source>
</evidence>
<dbReference type="EMBL" id="PVBR01000002">
    <property type="protein sequence ID" value="PRD45417.1"/>
    <property type="molecule type" value="Genomic_DNA"/>
</dbReference>
<evidence type="ECO:0000313" key="4">
    <source>
        <dbReference type="Proteomes" id="UP000239434"/>
    </source>
</evidence>
<dbReference type="InterPro" id="IPR055343">
    <property type="entry name" value="CREG_beta-barrel"/>
</dbReference>
<evidence type="ECO:0000259" key="1">
    <source>
        <dbReference type="Pfam" id="PF10615"/>
    </source>
</evidence>
<dbReference type="PANTHER" id="PTHR13343">
    <property type="entry name" value="CREG1 PROTEIN"/>
    <property type="match status" value="1"/>
</dbReference>
<comment type="caution">
    <text evidence="3">The sequence shown here is derived from an EMBL/GenBank/DDBJ whole genome shotgun (WGS) entry which is preliminary data.</text>
</comment>
<protein>
    <submittedName>
        <fullName evidence="3">Pyridoxamine 5'-phosphate oxidase</fullName>
    </submittedName>
</protein>
<sequence>MPDTNKVIRETDADALHLAKALLRTARYGALAVLDSQSGRPLASRVAVATDIDGAPVVLVSALSSHTPALLANGRSSLLLGEPGKGDPLAYPRITLLCSARQVGHSDPDYERLRRRYLNRHPKARLYVDLGDFTFFRFDLEGANLNGGFGKAFVLTRDDLISAHAANADIAAVEQSALDHMNSDHSDAIALYAKHFAGAKAGDRTKGRTWRMSGIDAEGFDLIADDDVASRVFFDAPIQGAGDIHRVLAEMAKQACQQHAASCNANQAETGSFNKV</sequence>
<feature type="domain" description="CREG-like beta-barrel" evidence="2">
    <location>
        <begin position="14"/>
        <end position="157"/>
    </location>
</feature>
<proteinExistence type="predicted"/>
<evidence type="ECO:0000313" key="3">
    <source>
        <dbReference type="EMBL" id="PRD45417.1"/>
    </source>
</evidence>
<accession>A0A2S9IY21</accession>
<dbReference type="AlphaFoldDB" id="A0A2S9IY21"/>
<dbReference type="Gene3D" id="2.30.110.10">
    <property type="entry name" value="Electron Transport, Fmn-binding Protein, Chain A"/>
    <property type="match status" value="1"/>
</dbReference>
<name>A0A2S9IY21_9HYPH</name>
<dbReference type="InterPro" id="IPR019595">
    <property type="entry name" value="DUF2470"/>
</dbReference>
<organism evidence="3 4">
    <name type="scientific">Phyllobacterium phragmitis</name>
    <dbReference type="NCBI Taxonomy" id="2670329"/>
    <lineage>
        <taxon>Bacteria</taxon>
        <taxon>Pseudomonadati</taxon>
        <taxon>Pseudomonadota</taxon>
        <taxon>Alphaproteobacteria</taxon>
        <taxon>Hyphomicrobiales</taxon>
        <taxon>Phyllobacteriaceae</taxon>
        <taxon>Phyllobacterium</taxon>
    </lineage>
</organism>
<dbReference type="InterPro" id="IPR037119">
    <property type="entry name" value="Haem_oxidase_HugZ-like_sf"/>
</dbReference>
<gene>
    <name evidence="3" type="ORF">C5748_03695</name>
</gene>
<dbReference type="GO" id="GO:0005737">
    <property type="term" value="C:cytoplasm"/>
    <property type="evidence" value="ECO:0007669"/>
    <property type="project" value="UniProtKB-ARBA"/>
</dbReference>
<dbReference type="Pfam" id="PF13883">
    <property type="entry name" value="CREG_beta-barrel"/>
    <property type="match status" value="1"/>
</dbReference>
<keyword evidence="4" id="KW-1185">Reference proteome</keyword>
<feature type="domain" description="DUF2470" evidence="1">
    <location>
        <begin position="175"/>
        <end position="251"/>
    </location>
</feature>
<reference evidence="3 4" key="1">
    <citation type="submission" date="2018-02" db="EMBL/GenBank/DDBJ databases">
        <title>The draft genome of Phyllobacterium sp. 1N-3.</title>
        <authorList>
            <person name="Liu L."/>
            <person name="Li L."/>
            <person name="Zhang X."/>
            <person name="Wang T."/>
            <person name="Liang L."/>
        </authorList>
    </citation>
    <scope>NUCLEOTIDE SEQUENCE [LARGE SCALE GENOMIC DNA]</scope>
    <source>
        <strain evidence="3 4">1N-3</strain>
    </source>
</reference>
<dbReference type="Gene3D" id="3.20.180.10">
    <property type="entry name" value="PNP-oxidase-like"/>
    <property type="match status" value="1"/>
</dbReference>
<dbReference type="Proteomes" id="UP000239434">
    <property type="component" value="Unassembled WGS sequence"/>
</dbReference>
<dbReference type="SUPFAM" id="SSF50475">
    <property type="entry name" value="FMN-binding split barrel"/>
    <property type="match status" value="1"/>
</dbReference>
<dbReference type="Pfam" id="PF10615">
    <property type="entry name" value="DUF2470"/>
    <property type="match status" value="1"/>
</dbReference>
<dbReference type="PANTHER" id="PTHR13343:SF17">
    <property type="entry name" value="CELLULAR REPRESSOR OF E1A-STIMULATED GENES, ISOFORM A"/>
    <property type="match status" value="1"/>
</dbReference>